<evidence type="ECO:0000256" key="13">
    <source>
        <dbReference type="ARBA" id="ARBA00076637"/>
    </source>
</evidence>
<keyword evidence="9" id="KW-0009">Actin-binding</keyword>
<keyword evidence="20" id="KW-1185">Reference proteome</keyword>
<feature type="domain" description="SAM" evidence="17">
    <location>
        <begin position="941"/>
        <end position="1004"/>
    </location>
</feature>
<feature type="region of interest" description="Disordered" evidence="16">
    <location>
        <begin position="338"/>
        <end position="357"/>
    </location>
</feature>
<keyword evidence="4" id="KW-0597">Phosphoprotein</keyword>
<dbReference type="GO" id="GO:0005737">
    <property type="term" value="C:cytoplasm"/>
    <property type="evidence" value="ECO:0007669"/>
    <property type="project" value="TreeGrafter"/>
</dbReference>
<protein>
    <recommendedName>
        <fullName evidence="12">Neurabin-1</fullName>
    </recommendedName>
    <alternativeName>
        <fullName evidence="14">Neurabin-I</fullName>
    </alternativeName>
    <alternativeName>
        <fullName evidence="13">Neural tissue-specific F-actin-binding protein I</fullName>
    </alternativeName>
    <alternativeName>
        <fullName evidence="15">Protein phosphatase 1 regulatory subunit 9A</fullName>
    </alternativeName>
</protein>
<sequence>MAVPSSGSNSIRRSRGKEEVDYPRSGDSSWDRDKVMKPAEIDGLDKDKFINLPIVNISLAKSSARDSVTGHYKSPNARDPDESITQFICHDTPYQPTISQSNEVTQSDCCETAESNLDPELSSEEPVRAELVDLKNESSESDEETEKKLESDWQETSVNYMAPCIVQDLVDDVFEELNLQMLKQNEFTEGLFCRTDDENGSVNVCEQRSRNWEELTGEECLKSAQMSEAVSDSTIQEREGMQVEVVDPKLHSLEKEKGEQAEKKDNANVAREVHVFAEQQGEEKQHRAERGKEEDEETGACPSFGRIKNEALVNPEDAQFTADERCQGESVLLYEEIPGIPEPESSGEEEAQDGERKVKFSTAPIKVFSTYSNAEYDRHNDDIDPVSASAEYELEKRVEKMDVFPVEIEKGEEGLGISIIGMGVGADQGLEKLGIFVKSVTEGGATKKDGRIEVNDQIVEVDGVSLVGVSQLFAATVLKNTSGLVKFLIGREKEGVESEVARLINESLEMEKSSNAEQKCSEGEDNESYNECNLLVDDDEEEDVSQLAGLDNNQLCLKYQQLQVKLKIRTDQLQSTRKKLHTMKEEQVSLQNQKAELEQRLEDEEEKADKLEKYWQEAQTLCRVISQRLADAQSQSENLEIKYSKAKRLLREFQGRVEEAENKEAEVRKELEQKQKEHKDLMEQLSIQQKERESLSGTSNNTTETDSEWYNLVPDVGRLDCSAHIAKAQLAQKSKRHPPSRDKLRESFRRQEEVQQKSADTQSLPASTAQQRASRCNLSSTSSFPTLSPQLPSISVSTPPIYITDTSSSHLKSSSSSSRKSKKRFPNFSGLRKSLSKRRSEKKSRKSLTSRSSGDLADEPVGISPTNSVTSMSSCLPFPWFGDKGSEKGVGQETSTERLRSVSSSSLPYLTTTGRRDQTLDDDLIPTNNNNQWQSLPVTEWSSQQVCLWLVAMNMDQYAAEFSARGVDGTQLLNMDVDKLKALGVCNQNDRSCLKKRLKDMRKQEEKEQRDKRLKEERDTDKTEGEKSHKESNRTTIRTESLL</sequence>
<gene>
    <name evidence="19" type="ORF">WMY93_001509</name>
</gene>
<feature type="compositionally biased region" description="Basic and acidic residues" evidence="16">
    <location>
        <begin position="16"/>
        <end position="35"/>
    </location>
</feature>
<dbReference type="PANTHER" id="PTHR16154">
    <property type="entry name" value="NEURABIN"/>
    <property type="match status" value="1"/>
</dbReference>
<comment type="subcellular location">
    <subcellularLocation>
        <location evidence="1">Cytoplasm</location>
        <location evidence="1">Cytoskeleton</location>
    </subcellularLocation>
    <subcellularLocation>
        <location evidence="11">Synapse</location>
    </subcellularLocation>
</comment>
<dbReference type="GO" id="GO:0030425">
    <property type="term" value="C:dendrite"/>
    <property type="evidence" value="ECO:0007669"/>
    <property type="project" value="TreeGrafter"/>
</dbReference>
<evidence type="ECO:0000256" key="12">
    <source>
        <dbReference type="ARBA" id="ARBA00067399"/>
    </source>
</evidence>
<keyword evidence="10" id="KW-0206">Cytoskeleton</keyword>
<dbReference type="Gene3D" id="2.30.42.10">
    <property type="match status" value="1"/>
</dbReference>
<dbReference type="InterPro" id="IPR001478">
    <property type="entry name" value="PDZ"/>
</dbReference>
<evidence type="ECO:0000259" key="17">
    <source>
        <dbReference type="PROSITE" id="PS50105"/>
    </source>
</evidence>
<dbReference type="SMART" id="SM00454">
    <property type="entry name" value="SAM"/>
    <property type="match status" value="1"/>
</dbReference>
<dbReference type="AlphaFoldDB" id="A0AAW0Q1Y3"/>
<keyword evidence="2" id="KW-0217">Developmental protein</keyword>
<keyword evidence="8" id="KW-0175">Coiled coil</keyword>
<evidence type="ECO:0000256" key="10">
    <source>
        <dbReference type="ARBA" id="ARBA00023212"/>
    </source>
</evidence>
<dbReference type="FunFam" id="2.30.42.10:FF:000010">
    <property type="entry name" value="Neurabin-1 isoform 1"/>
    <property type="match status" value="1"/>
</dbReference>
<evidence type="ECO:0000259" key="18">
    <source>
        <dbReference type="PROSITE" id="PS50106"/>
    </source>
</evidence>
<dbReference type="GO" id="GO:0031175">
    <property type="term" value="P:neuron projection development"/>
    <property type="evidence" value="ECO:0007669"/>
    <property type="project" value="TreeGrafter"/>
</dbReference>
<evidence type="ECO:0000256" key="4">
    <source>
        <dbReference type="ARBA" id="ARBA00022553"/>
    </source>
</evidence>
<keyword evidence="5" id="KW-0221">Differentiation</keyword>
<feature type="region of interest" description="Disordered" evidence="16">
    <location>
        <begin position="276"/>
        <end position="302"/>
    </location>
</feature>
<evidence type="ECO:0000313" key="20">
    <source>
        <dbReference type="Proteomes" id="UP001460270"/>
    </source>
</evidence>
<feature type="region of interest" description="Disordered" evidence="16">
    <location>
        <begin position="661"/>
        <end position="708"/>
    </location>
</feature>
<evidence type="ECO:0000256" key="2">
    <source>
        <dbReference type="ARBA" id="ARBA00022473"/>
    </source>
</evidence>
<dbReference type="CDD" id="cd06790">
    <property type="entry name" value="PDZ_neurabin-like"/>
    <property type="match status" value="1"/>
</dbReference>
<feature type="compositionally biased region" description="Polar residues" evidence="16">
    <location>
        <begin position="695"/>
        <end position="704"/>
    </location>
</feature>
<feature type="region of interest" description="Disordered" evidence="16">
    <location>
        <begin position="997"/>
        <end position="1043"/>
    </location>
</feature>
<feature type="region of interest" description="Disordered" evidence="16">
    <location>
        <begin position="63"/>
        <end position="82"/>
    </location>
</feature>
<dbReference type="GO" id="GO:0019722">
    <property type="term" value="P:calcium-mediated signaling"/>
    <property type="evidence" value="ECO:0007669"/>
    <property type="project" value="TreeGrafter"/>
</dbReference>
<feature type="compositionally biased region" description="Basic residues" evidence="16">
    <location>
        <begin position="834"/>
        <end position="848"/>
    </location>
</feature>
<feature type="compositionally biased region" description="Basic and acidic residues" evidence="16">
    <location>
        <begin position="1001"/>
        <end position="1033"/>
    </location>
</feature>
<keyword evidence="6" id="KW-0524">Neurogenesis</keyword>
<organism evidence="19 20">
    <name type="scientific">Mugilogobius chulae</name>
    <name type="common">yellowstripe goby</name>
    <dbReference type="NCBI Taxonomy" id="88201"/>
    <lineage>
        <taxon>Eukaryota</taxon>
        <taxon>Metazoa</taxon>
        <taxon>Chordata</taxon>
        <taxon>Craniata</taxon>
        <taxon>Vertebrata</taxon>
        <taxon>Euteleostomi</taxon>
        <taxon>Actinopterygii</taxon>
        <taxon>Neopterygii</taxon>
        <taxon>Teleostei</taxon>
        <taxon>Neoteleostei</taxon>
        <taxon>Acanthomorphata</taxon>
        <taxon>Gobiaria</taxon>
        <taxon>Gobiiformes</taxon>
        <taxon>Gobioidei</taxon>
        <taxon>Gobiidae</taxon>
        <taxon>Gobionellinae</taxon>
        <taxon>Mugilogobius</taxon>
    </lineage>
</organism>
<feature type="compositionally biased region" description="Low complexity" evidence="16">
    <location>
        <begin position="1"/>
        <end position="11"/>
    </location>
</feature>
<dbReference type="SMART" id="SM00228">
    <property type="entry name" value="PDZ"/>
    <property type="match status" value="1"/>
</dbReference>
<dbReference type="InterPro" id="IPR040645">
    <property type="entry name" value="Neurabin-1/2_PDZ"/>
</dbReference>
<name>A0AAW0Q1Y3_9GOBI</name>
<evidence type="ECO:0000256" key="9">
    <source>
        <dbReference type="ARBA" id="ARBA00023203"/>
    </source>
</evidence>
<feature type="compositionally biased region" description="Low complexity" evidence="16">
    <location>
        <begin position="778"/>
        <end position="793"/>
    </location>
</feature>
<feature type="compositionally biased region" description="Low complexity" evidence="16">
    <location>
        <begin position="807"/>
        <end position="818"/>
    </location>
</feature>
<feature type="region of interest" description="Disordered" evidence="16">
    <location>
        <begin position="886"/>
        <end position="913"/>
    </location>
</feature>
<evidence type="ECO:0000313" key="19">
    <source>
        <dbReference type="EMBL" id="KAK7945781.1"/>
    </source>
</evidence>
<evidence type="ECO:0000256" key="16">
    <source>
        <dbReference type="SAM" id="MobiDB-lite"/>
    </source>
</evidence>
<feature type="compositionally biased region" description="Polar residues" evidence="16">
    <location>
        <begin position="756"/>
        <end position="777"/>
    </location>
</feature>
<feature type="compositionally biased region" description="Polar residues" evidence="16">
    <location>
        <begin position="1034"/>
        <end position="1043"/>
    </location>
</feature>
<dbReference type="SUPFAM" id="SSF50156">
    <property type="entry name" value="PDZ domain-like"/>
    <property type="match status" value="1"/>
</dbReference>
<feature type="domain" description="PDZ" evidence="18">
    <location>
        <begin position="405"/>
        <end position="493"/>
    </location>
</feature>
<dbReference type="SUPFAM" id="SSF47769">
    <property type="entry name" value="SAM/Pointed domain"/>
    <property type="match status" value="1"/>
</dbReference>
<evidence type="ECO:0000256" key="6">
    <source>
        <dbReference type="ARBA" id="ARBA00022902"/>
    </source>
</evidence>
<evidence type="ECO:0000256" key="1">
    <source>
        <dbReference type="ARBA" id="ARBA00004245"/>
    </source>
</evidence>
<dbReference type="PROSITE" id="PS50106">
    <property type="entry name" value="PDZ"/>
    <property type="match status" value="1"/>
</dbReference>
<dbReference type="GO" id="GO:0051015">
    <property type="term" value="F:actin filament binding"/>
    <property type="evidence" value="ECO:0007669"/>
    <property type="project" value="TreeGrafter"/>
</dbReference>
<dbReference type="SUPFAM" id="SSF57997">
    <property type="entry name" value="Tropomyosin"/>
    <property type="match status" value="1"/>
</dbReference>
<feature type="region of interest" description="Disordered" evidence="16">
    <location>
        <begin position="1"/>
        <end position="35"/>
    </location>
</feature>
<evidence type="ECO:0000256" key="8">
    <source>
        <dbReference type="ARBA" id="ARBA00023054"/>
    </source>
</evidence>
<comment type="caution">
    <text evidence="19">The sequence shown here is derived from an EMBL/GenBank/DDBJ whole genome shotgun (WGS) entry which is preliminary data.</text>
</comment>
<dbReference type="Pfam" id="PF00595">
    <property type="entry name" value="PDZ"/>
    <property type="match status" value="1"/>
</dbReference>
<proteinExistence type="predicted"/>
<accession>A0AAW0Q1Y3</accession>
<keyword evidence="7" id="KW-0770">Synapse</keyword>
<dbReference type="InterPro" id="IPR043446">
    <property type="entry name" value="Neurabin-like"/>
</dbReference>
<dbReference type="EMBL" id="JBBPFD010000001">
    <property type="protein sequence ID" value="KAK7945781.1"/>
    <property type="molecule type" value="Genomic_DNA"/>
</dbReference>
<dbReference type="CDD" id="cd09512">
    <property type="entry name" value="SAM_Neurabin-like"/>
    <property type="match status" value="1"/>
</dbReference>
<evidence type="ECO:0000256" key="11">
    <source>
        <dbReference type="ARBA" id="ARBA00034103"/>
    </source>
</evidence>
<dbReference type="InterPro" id="IPR013761">
    <property type="entry name" value="SAM/pointed_sf"/>
</dbReference>
<evidence type="ECO:0000256" key="15">
    <source>
        <dbReference type="ARBA" id="ARBA00082439"/>
    </source>
</evidence>
<dbReference type="FunFam" id="1.10.150.50:FF:000008">
    <property type="entry name" value="Neurabin-1 isoform 1-like protein"/>
    <property type="match status" value="1"/>
</dbReference>
<dbReference type="PANTHER" id="PTHR16154:SF26">
    <property type="entry name" value="PROTEIN PHOSPHATASE 1 REGULATORY SUBUNIT 9 LIKE"/>
    <property type="match status" value="1"/>
</dbReference>
<dbReference type="GO" id="GO:0014069">
    <property type="term" value="C:postsynaptic density"/>
    <property type="evidence" value="ECO:0007669"/>
    <property type="project" value="TreeGrafter"/>
</dbReference>
<dbReference type="InterPro" id="IPR001660">
    <property type="entry name" value="SAM"/>
</dbReference>
<feature type="region of interest" description="Disordered" evidence="16">
    <location>
        <begin position="133"/>
        <end position="152"/>
    </location>
</feature>
<dbReference type="Pfam" id="PF17817">
    <property type="entry name" value="PDZ_5"/>
    <property type="match status" value="1"/>
</dbReference>
<dbReference type="PROSITE" id="PS50105">
    <property type="entry name" value="SAM_DOMAIN"/>
    <property type="match status" value="1"/>
</dbReference>
<evidence type="ECO:0000256" key="5">
    <source>
        <dbReference type="ARBA" id="ARBA00022782"/>
    </source>
</evidence>
<dbReference type="Pfam" id="PF07647">
    <property type="entry name" value="SAM_2"/>
    <property type="match status" value="1"/>
</dbReference>
<dbReference type="InterPro" id="IPR036034">
    <property type="entry name" value="PDZ_sf"/>
</dbReference>
<dbReference type="GO" id="GO:0015629">
    <property type="term" value="C:actin cytoskeleton"/>
    <property type="evidence" value="ECO:0007669"/>
    <property type="project" value="TreeGrafter"/>
</dbReference>
<feature type="compositionally biased region" description="Basic and acidic residues" evidence="16">
    <location>
        <begin position="276"/>
        <end position="293"/>
    </location>
</feature>
<keyword evidence="3" id="KW-0963">Cytoplasm</keyword>
<evidence type="ECO:0000256" key="7">
    <source>
        <dbReference type="ARBA" id="ARBA00023018"/>
    </source>
</evidence>
<reference evidence="20" key="1">
    <citation type="submission" date="2024-04" db="EMBL/GenBank/DDBJ databases">
        <title>Salinicola lusitanus LLJ914,a marine bacterium isolated from the Okinawa Trough.</title>
        <authorList>
            <person name="Li J."/>
        </authorList>
    </citation>
    <scope>NUCLEOTIDE SEQUENCE [LARGE SCALE GENOMIC DNA]</scope>
</reference>
<dbReference type="GO" id="GO:0007015">
    <property type="term" value="P:actin filament organization"/>
    <property type="evidence" value="ECO:0007669"/>
    <property type="project" value="TreeGrafter"/>
</dbReference>
<feature type="region of interest" description="Disordered" evidence="16">
    <location>
        <begin position="729"/>
        <end position="868"/>
    </location>
</feature>
<feature type="compositionally biased region" description="Basic and acidic residues" evidence="16">
    <location>
        <begin position="661"/>
        <end position="682"/>
    </location>
</feature>
<dbReference type="Proteomes" id="UP001460270">
    <property type="component" value="Unassembled WGS sequence"/>
</dbReference>
<dbReference type="Gene3D" id="1.10.150.50">
    <property type="entry name" value="Transcription Factor, Ets-1"/>
    <property type="match status" value="1"/>
</dbReference>
<evidence type="ECO:0000256" key="3">
    <source>
        <dbReference type="ARBA" id="ARBA00022490"/>
    </source>
</evidence>
<feature type="compositionally biased region" description="Basic and acidic residues" evidence="16">
    <location>
        <begin position="739"/>
        <end position="755"/>
    </location>
</feature>
<evidence type="ECO:0000256" key="14">
    <source>
        <dbReference type="ARBA" id="ARBA00077125"/>
    </source>
</evidence>